<protein>
    <submittedName>
        <fullName evidence="3">Uncharacterized protein</fullName>
    </submittedName>
</protein>
<feature type="domain" description="DUF4246" evidence="2">
    <location>
        <begin position="54"/>
        <end position="104"/>
    </location>
</feature>
<proteinExistence type="predicted"/>
<dbReference type="InterPro" id="IPR049207">
    <property type="entry name" value="DUF4246_N"/>
</dbReference>
<dbReference type="GeneID" id="87807043"/>
<dbReference type="PANTHER" id="PTHR33119:SF1">
    <property type="entry name" value="FE2OG DIOXYGENASE DOMAIN-CONTAINING PROTEIN"/>
    <property type="match status" value="1"/>
</dbReference>
<gene>
    <name evidence="3" type="ORF">LOC62_03G003802</name>
</gene>
<evidence type="ECO:0000259" key="1">
    <source>
        <dbReference type="Pfam" id="PF14033"/>
    </source>
</evidence>
<feature type="domain" description="DUF4246" evidence="1">
    <location>
        <begin position="142"/>
        <end position="585"/>
    </location>
</feature>
<name>A0AAF0YAY6_9TREE</name>
<keyword evidence="4" id="KW-1185">Reference proteome</keyword>
<dbReference type="PANTHER" id="PTHR33119">
    <property type="entry name" value="IFI3P"/>
    <property type="match status" value="1"/>
</dbReference>
<dbReference type="AlphaFoldDB" id="A0AAF0YAY6"/>
<sequence>MDDYSSIVAMASATGAVGVSRATASEVVLPMTAVKTRHVFTGRPLLDRRIDAYMDRFESAGRFPCVLLDEWDMDPPATLWERVMMQFINTVTDEPGWETKVFNSQDIDIFRRDRVLLAVRSDMSDLSGEVRPTASVTGFSDAMFDWCIWELQQKAQESAAAGGITRIYDAEVAVFKQDLAEGLRVDVADSLAPLEQEALTAEDSVKTWQPDQNETNLLVVAPSMYAFEYGRTPIVRDRVITLQECLDSIGDGEPVGDPNTLPDIELIPHFAMSRRFQLLPAEVELDSEGKAHITSYINNIHPAHSDAYRTMEGLLNATLPLLAAAYDSFQRKPWTRDEPNPRRFQADLSRCRANTICSAAWRRDLLSELGCKPSNYCTVGPKNASAQDAEKWFERTHPLIPPEPLGSSYDKQQFLSAQRAVPSSPVSVLGNRLQIIVSVSSVLLTPDKPQFPGSQFNVEGLVNERVSAVGVYCYESDNVTESRMSFEAPAVYDPKMDAGNTTFLHGIGEPKWYEPASWISLGSVPVRCGRVVAFPNVFGHREEPFELVDKTRPGSRKTVTICIVDPLTPVLSTANVPPQQSAWTEHGSDVDSEWVDVGPEMSHRTSEELLEERRTARGRVLAERLEQARWMREHRDESRAQLQ</sequence>
<reference evidence="3" key="1">
    <citation type="submission" date="2023-10" db="EMBL/GenBank/DDBJ databases">
        <authorList>
            <person name="Noh H."/>
        </authorList>
    </citation>
    <scope>NUCLEOTIDE SEQUENCE</scope>
    <source>
        <strain evidence="3">DUCC4014</strain>
    </source>
</reference>
<evidence type="ECO:0000313" key="4">
    <source>
        <dbReference type="Proteomes" id="UP000827549"/>
    </source>
</evidence>
<evidence type="ECO:0000259" key="2">
    <source>
        <dbReference type="Pfam" id="PF21666"/>
    </source>
</evidence>
<dbReference type="RefSeq" id="XP_062626320.1">
    <property type="nucleotide sequence ID" value="XM_062770336.1"/>
</dbReference>
<dbReference type="InterPro" id="IPR025340">
    <property type="entry name" value="DUF4246"/>
</dbReference>
<dbReference type="Pfam" id="PF14033">
    <property type="entry name" value="DUF4246"/>
    <property type="match status" value="1"/>
</dbReference>
<dbReference type="Proteomes" id="UP000827549">
    <property type="component" value="Chromosome 3"/>
</dbReference>
<dbReference type="EMBL" id="CP086716">
    <property type="protein sequence ID" value="WOO80288.1"/>
    <property type="molecule type" value="Genomic_DNA"/>
</dbReference>
<dbReference type="Pfam" id="PF21666">
    <property type="entry name" value="DUF4246_N"/>
    <property type="match status" value="1"/>
</dbReference>
<accession>A0AAF0YAY6</accession>
<evidence type="ECO:0000313" key="3">
    <source>
        <dbReference type="EMBL" id="WOO80288.1"/>
    </source>
</evidence>
<organism evidence="3 4">
    <name type="scientific">Vanrija pseudolonga</name>
    <dbReference type="NCBI Taxonomy" id="143232"/>
    <lineage>
        <taxon>Eukaryota</taxon>
        <taxon>Fungi</taxon>
        <taxon>Dikarya</taxon>
        <taxon>Basidiomycota</taxon>
        <taxon>Agaricomycotina</taxon>
        <taxon>Tremellomycetes</taxon>
        <taxon>Trichosporonales</taxon>
        <taxon>Trichosporonaceae</taxon>
        <taxon>Vanrija</taxon>
    </lineage>
</organism>
<dbReference type="InterPro" id="IPR049192">
    <property type="entry name" value="DUF4246_C"/>
</dbReference>